<proteinExistence type="predicted"/>
<keyword evidence="3" id="KW-1185">Reference proteome</keyword>
<protein>
    <submittedName>
        <fullName evidence="2">Mobile element protein</fullName>
    </submittedName>
</protein>
<dbReference type="GO" id="GO:0003677">
    <property type="term" value="F:DNA binding"/>
    <property type="evidence" value="ECO:0007669"/>
    <property type="project" value="InterPro"/>
</dbReference>
<dbReference type="PANTHER" id="PTHR34631">
    <property type="match status" value="1"/>
</dbReference>
<organism evidence="2 3">
    <name type="scientific">Candidatus Enterovibrio altilux</name>
    <dbReference type="NCBI Taxonomy" id="1927128"/>
    <lineage>
        <taxon>Bacteria</taxon>
        <taxon>Pseudomonadati</taxon>
        <taxon>Pseudomonadota</taxon>
        <taxon>Gammaproteobacteria</taxon>
        <taxon>Vibrionales</taxon>
        <taxon>Vibrionaceae</taxon>
        <taxon>Enterovibrio</taxon>
    </lineage>
</organism>
<dbReference type="KEGG" id="elux:BTN50_0642"/>
<dbReference type="Pfam" id="PF01609">
    <property type="entry name" value="DDE_Tnp_1"/>
    <property type="match status" value="1"/>
</dbReference>
<dbReference type="InterPro" id="IPR053172">
    <property type="entry name" value="Tn903_transposase"/>
</dbReference>
<dbReference type="Proteomes" id="UP000218160">
    <property type="component" value="Chromosome 1"/>
</dbReference>
<accession>A0A291B826</accession>
<name>A0A291B826_9GAMM</name>
<evidence type="ECO:0000313" key="3">
    <source>
        <dbReference type="Proteomes" id="UP000218160"/>
    </source>
</evidence>
<dbReference type="GO" id="GO:0006313">
    <property type="term" value="P:DNA transposition"/>
    <property type="evidence" value="ECO:0007669"/>
    <property type="project" value="InterPro"/>
</dbReference>
<gene>
    <name evidence="2" type="ORF">BTN50_0642</name>
</gene>
<dbReference type="EMBL" id="CP020660">
    <property type="protein sequence ID" value="ATF09164.1"/>
    <property type="molecule type" value="Genomic_DNA"/>
</dbReference>
<sequence>MEVKKHGTDGKQRTWQKLHLAIDINMHQMIATELSLSNVMDGEILLYLLEQTLLKINEIPGHEAYDAKQYYETVRIKRAVSFILPRRRAIFWKQGHPRHLAVSYK</sequence>
<reference evidence="3" key="1">
    <citation type="submission" date="2017-04" db="EMBL/GenBank/DDBJ databases">
        <title>Genome evolution of the luminous symbionts of deep sea anglerfish.</title>
        <authorList>
            <person name="Hendry T.A."/>
        </authorList>
    </citation>
    <scope>NUCLEOTIDE SEQUENCE [LARGE SCALE GENOMIC DNA]</scope>
</reference>
<dbReference type="InterPro" id="IPR002559">
    <property type="entry name" value="Transposase_11"/>
</dbReference>
<evidence type="ECO:0000259" key="1">
    <source>
        <dbReference type="Pfam" id="PF01609"/>
    </source>
</evidence>
<feature type="domain" description="Transposase IS4-like" evidence="1">
    <location>
        <begin position="4"/>
        <end position="89"/>
    </location>
</feature>
<dbReference type="AlphaFoldDB" id="A0A291B826"/>
<dbReference type="GO" id="GO:0004803">
    <property type="term" value="F:transposase activity"/>
    <property type="evidence" value="ECO:0007669"/>
    <property type="project" value="InterPro"/>
</dbReference>
<dbReference type="PANTHER" id="PTHR34631:SF3">
    <property type="entry name" value="ISSOD12 TRANSPOSASE TNPA_ISSOD12"/>
    <property type="match status" value="1"/>
</dbReference>
<evidence type="ECO:0000313" key="2">
    <source>
        <dbReference type="EMBL" id="ATF09164.1"/>
    </source>
</evidence>